<dbReference type="Gene3D" id="2.160.20.10">
    <property type="entry name" value="Single-stranded right-handed beta-helix, Pectin lyase-like"/>
    <property type="match status" value="1"/>
</dbReference>
<feature type="region of interest" description="Disordered" evidence="1">
    <location>
        <begin position="437"/>
        <end position="468"/>
    </location>
</feature>
<dbReference type="EMBL" id="CAEZUP010000075">
    <property type="protein sequence ID" value="CAB4617820.1"/>
    <property type="molecule type" value="Genomic_DNA"/>
</dbReference>
<accession>A0A6J6HX87</accession>
<dbReference type="PANTHER" id="PTHR11319">
    <property type="entry name" value="G PROTEIN-COUPLED RECEPTOR-RELATED"/>
    <property type="match status" value="1"/>
</dbReference>
<gene>
    <name evidence="3" type="ORF">UFOPK1835_01529</name>
</gene>
<dbReference type="InterPro" id="IPR006626">
    <property type="entry name" value="PbH1"/>
</dbReference>
<name>A0A6J6HX87_9ZZZZ</name>
<dbReference type="Pfam" id="PF13229">
    <property type="entry name" value="Beta_helix"/>
    <property type="match status" value="1"/>
</dbReference>
<dbReference type="SMART" id="SM00710">
    <property type="entry name" value="PbH1"/>
    <property type="match status" value="8"/>
</dbReference>
<sequence>MENLLGSAPVRRRSGRVVALGSTAVLAAAGVGPLVMLTSSTASANAALVVTTLADSGAGSLRQAILDANAAAGPDTITFAAGVAGTIDVLSDLPRISGGTDLQGPGASVITIDGGWTEAGGPSTGHALFVLDGVNIAEGESTISGITISGGNSSNNYDYSGGAIQKFLGNADLTIADVVLTGNYSANDGGAIDLYMTAGTVVIRNSVISNNVAVESGGGLYFDSNDNAPLEISITDVTITGNTAGDAGGGVYAIGGDFYPMNVSMTRVRISENESLYSGGGLYVGIALGQLTISDSIISNNFSEDDGGAALLNATNTLIENTTIEGNQADGGGGAIRSVDVDATGDDYLLRIGNCTISGNLAAYGGALYATGAYFPVEFVNSTISGNFAAYDGGGIYMGKGAGVALTQSTVTDNATAGLYDSIGGIQSGQNRSDLAAVSRENSPAKVPSSEREAAKRARRAGTSEATPSAAGDLTLIGSIVAGNDAVDIGTYRDATPVLNASHSVLGIVQPAVTLVDGGGTQLGVTDPMLGLLANNGGVTKTHALLAGSPAVNAGPDPVPTFDGNEFDQRGFGFARIAFGIADAGAFEVQEPPVPEPIAPAFTG</sequence>
<feature type="domain" description="Right handed beta helix" evidence="2">
    <location>
        <begin position="219"/>
        <end position="410"/>
    </location>
</feature>
<reference evidence="3" key="1">
    <citation type="submission" date="2020-05" db="EMBL/GenBank/DDBJ databases">
        <authorList>
            <person name="Chiriac C."/>
            <person name="Salcher M."/>
            <person name="Ghai R."/>
            <person name="Kavagutti S V."/>
        </authorList>
    </citation>
    <scope>NUCLEOTIDE SEQUENCE</scope>
</reference>
<evidence type="ECO:0000256" key="1">
    <source>
        <dbReference type="SAM" id="MobiDB-lite"/>
    </source>
</evidence>
<dbReference type="PANTHER" id="PTHR11319:SF35">
    <property type="entry name" value="OUTER MEMBRANE PROTEIN PMPC-RELATED"/>
    <property type="match status" value="1"/>
</dbReference>
<dbReference type="AlphaFoldDB" id="A0A6J6HX87"/>
<evidence type="ECO:0000313" key="3">
    <source>
        <dbReference type="EMBL" id="CAB4617820.1"/>
    </source>
</evidence>
<dbReference type="NCBIfam" id="NF041518">
    <property type="entry name" value="choice_anch_Q"/>
    <property type="match status" value="1"/>
</dbReference>
<dbReference type="InterPro" id="IPR012334">
    <property type="entry name" value="Pectin_lyas_fold"/>
</dbReference>
<organism evidence="3">
    <name type="scientific">freshwater metagenome</name>
    <dbReference type="NCBI Taxonomy" id="449393"/>
    <lineage>
        <taxon>unclassified sequences</taxon>
        <taxon>metagenomes</taxon>
        <taxon>ecological metagenomes</taxon>
    </lineage>
</organism>
<proteinExistence type="predicted"/>
<dbReference type="InterPro" id="IPR011050">
    <property type="entry name" value="Pectin_lyase_fold/virulence"/>
</dbReference>
<evidence type="ECO:0000259" key="2">
    <source>
        <dbReference type="Pfam" id="PF13229"/>
    </source>
</evidence>
<dbReference type="InterPro" id="IPR059226">
    <property type="entry name" value="Choice_anch_Q_dom"/>
</dbReference>
<dbReference type="SUPFAM" id="SSF51126">
    <property type="entry name" value="Pectin lyase-like"/>
    <property type="match status" value="2"/>
</dbReference>
<protein>
    <submittedName>
        <fullName evidence="3">Unannotated protein</fullName>
    </submittedName>
</protein>
<dbReference type="InterPro" id="IPR039448">
    <property type="entry name" value="Beta_helix"/>
</dbReference>